<proteinExistence type="predicted"/>
<protein>
    <submittedName>
        <fullName evidence="1">Uncharacterized protein</fullName>
    </submittedName>
</protein>
<reference evidence="1" key="1">
    <citation type="submission" date="2021-11" db="EMBL/GenBank/DDBJ databases">
        <title>Vibrio ZSDE26 sp. nov. and Vibrio ZSDZ34 sp. nov., isolated from coastal seawater in Qingdao.</title>
        <authorList>
            <person name="Zhang P."/>
        </authorList>
    </citation>
    <scope>NUCLEOTIDE SEQUENCE</scope>
    <source>
        <strain evidence="1">ZSDZ34</strain>
    </source>
</reference>
<accession>A0A9X2AUV6</accession>
<gene>
    <name evidence="1" type="ORF">LNL84_01500</name>
</gene>
<dbReference type="AlphaFoldDB" id="A0A9X2AUV6"/>
<sequence>MMEIKRRVWVVNVYSSTLQNETFVVCEDNFSQPLQWMKRKHYTDSMLIKVDNMKLSQVMVFEHNNVNHRLIRVK</sequence>
<evidence type="ECO:0000313" key="1">
    <source>
        <dbReference type="EMBL" id="MCJ2375506.1"/>
    </source>
</evidence>
<dbReference type="EMBL" id="JAJNNZ010000001">
    <property type="protein sequence ID" value="MCJ2375506.1"/>
    <property type="molecule type" value="Genomic_DNA"/>
</dbReference>
<evidence type="ECO:0000313" key="2">
    <source>
        <dbReference type="Proteomes" id="UP001139488"/>
    </source>
</evidence>
<name>A0A9X2AUV6_9VIBR</name>
<dbReference type="Proteomes" id="UP001139488">
    <property type="component" value="Unassembled WGS sequence"/>
</dbReference>
<comment type="caution">
    <text evidence="1">The sequence shown here is derived from an EMBL/GenBank/DDBJ whole genome shotgun (WGS) entry which is preliminary data.</text>
</comment>
<organism evidence="1 2">
    <name type="scientific">Vibrio gelatinilyticus</name>
    <dbReference type="NCBI Taxonomy" id="2893468"/>
    <lineage>
        <taxon>Bacteria</taxon>
        <taxon>Pseudomonadati</taxon>
        <taxon>Pseudomonadota</taxon>
        <taxon>Gammaproteobacteria</taxon>
        <taxon>Vibrionales</taxon>
        <taxon>Vibrionaceae</taxon>
        <taxon>Vibrio</taxon>
    </lineage>
</organism>
<keyword evidence="2" id="KW-1185">Reference proteome</keyword>